<dbReference type="EC" id="1.1.1.292" evidence="3"/>
<protein>
    <submittedName>
        <fullName evidence="3">1,5-anhydro-D-fructose reductase (1,5-anhydro-D-mannitol-forming)</fullName>
        <ecNumber evidence="3">1.1.1.292</ecNumber>
    </submittedName>
</protein>
<dbReference type="SUPFAM" id="SSF55347">
    <property type="entry name" value="Glyceraldehyde-3-phosphate dehydrogenase-like, C-terminal domain"/>
    <property type="match status" value="1"/>
</dbReference>
<dbReference type="PANTHER" id="PTHR43054:SF1">
    <property type="entry name" value="SCYLLO-INOSITOL 2-DEHYDROGENASE (NADP(+)) IOLU"/>
    <property type="match status" value="1"/>
</dbReference>
<dbReference type="InterPro" id="IPR055170">
    <property type="entry name" value="GFO_IDH_MocA-like_dom"/>
</dbReference>
<accession>A0A1Y0VPQ1</accession>
<dbReference type="SUPFAM" id="SSF51735">
    <property type="entry name" value="NAD(P)-binding Rossmann-fold domains"/>
    <property type="match status" value="1"/>
</dbReference>
<dbReference type="GO" id="GO:0033712">
    <property type="term" value="F:1,5-anhydro-D-fructose reductase (1,5-anhydro-D-mannitol-forming) activity"/>
    <property type="evidence" value="ECO:0007669"/>
    <property type="project" value="UniProtKB-EC"/>
</dbReference>
<evidence type="ECO:0000259" key="1">
    <source>
        <dbReference type="Pfam" id="PF01408"/>
    </source>
</evidence>
<evidence type="ECO:0000313" key="3">
    <source>
        <dbReference type="EMBL" id="ARW20135.1"/>
    </source>
</evidence>
<evidence type="ECO:0000259" key="2">
    <source>
        <dbReference type="Pfam" id="PF22725"/>
    </source>
</evidence>
<dbReference type="Gene3D" id="3.30.360.10">
    <property type="entry name" value="Dihydrodipicolinate Reductase, domain 2"/>
    <property type="match status" value="1"/>
</dbReference>
<keyword evidence="3" id="KW-0560">Oxidoreductase</keyword>
<dbReference type="GO" id="GO:0000166">
    <property type="term" value="F:nucleotide binding"/>
    <property type="evidence" value="ECO:0007669"/>
    <property type="project" value="InterPro"/>
</dbReference>
<dbReference type="PANTHER" id="PTHR43054">
    <property type="match status" value="1"/>
</dbReference>
<dbReference type="InterPro" id="IPR000683">
    <property type="entry name" value="Gfo/Idh/MocA-like_OxRdtase_N"/>
</dbReference>
<reference evidence="3 4" key="1">
    <citation type="submission" date="2017-05" db="EMBL/GenBank/DDBJ databases">
        <title>Genome sequence of Pediococcus pentosaceus strain SRCM100892.</title>
        <authorList>
            <person name="Cho S.H."/>
        </authorList>
    </citation>
    <scope>NUCLEOTIDE SEQUENCE [LARGE SCALE GENOMIC DNA]</scope>
    <source>
        <strain evidence="3 4">SRCM100892</strain>
    </source>
</reference>
<evidence type="ECO:0000313" key="4">
    <source>
        <dbReference type="Proteomes" id="UP000196118"/>
    </source>
</evidence>
<dbReference type="AlphaFoldDB" id="A0A1Y0VPQ1"/>
<gene>
    <name evidence="3" type="ORF">S100892_01591</name>
</gene>
<dbReference type="InterPro" id="IPR036291">
    <property type="entry name" value="NAD(P)-bd_dom_sf"/>
</dbReference>
<dbReference type="EMBL" id="CP021474">
    <property type="protein sequence ID" value="ARW20135.1"/>
    <property type="molecule type" value="Genomic_DNA"/>
</dbReference>
<dbReference type="Pfam" id="PF22725">
    <property type="entry name" value="GFO_IDH_MocA_C3"/>
    <property type="match status" value="1"/>
</dbReference>
<proteinExistence type="predicted"/>
<dbReference type="Proteomes" id="UP000196118">
    <property type="component" value="Chromosome"/>
</dbReference>
<sequence>MIKFGIIGTNWITQQYVDAAHATNEWKLVGVYSRTIEKAKSFGEKNGATKFYDQIEDLANDPEIDAVYIASPNSLHFQQAQQVLAADKAAVVEKPIVANPTEWEELYQTLEAHPKARLFEAARHLHEPNFQAIQKQVGELELVQGATLTYAKYSSRYDSYLAGNEPNIFSLKFAGGALQDLGVYLAYDAVAWFGMPEEVAYFAQKLRTGADGKGVAILRYPEFDVTLNIGKNVNSELASEIYGVKDSIVMDNAAELNQVEYIDAQGQRTVISETPDDNPMIAEARDFARVINDPENEKNATDYQNWIEISRNVNKLLYNLRQNGKIYFTNEKEED</sequence>
<name>A0A1Y0VPQ1_PEDPE</name>
<dbReference type="Gene3D" id="3.40.50.720">
    <property type="entry name" value="NAD(P)-binding Rossmann-like Domain"/>
    <property type="match status" value="1"/>
</dbReference>
<feature type="domain" description="GFO/IDH/MocA-like oxidoreductase" evidence="2">
    <location>
        <begin position="150"/>
        <end position="248"/>
    </location>
</feature>
<organism evidence="3 4">
    <name type="scientific">Pediococcus pentosaceus</name>
    <dbReference type="NCBI Taxonomy" id="1255"/>
    <lineage>
        <taxon>Bacteria</taxon>
        <taxon>Bacillati</taxon>
        <taxon>Bacillota</taxon>
        <taxon>Bacilli</taxon>
        <taxon>Lactobacillales</taxon>
        <taxon>Lactobacillaceae</taxon>
        <taxon>Pediococcus</taxon>
    </lineage>
</organism>
<dbReference type="Pfam" id="PF01408">
    <property type="entry name" value="GFO_IDH_MocA"/>
    <property type="match status" value="1"/>
</dbReference>
<dbReference type="RefSeq" id="WP_061812645.1">
    <property type="nucleotide sequence ID" value="NZ_CP085178.1"/>
</dbReference>
<feature type="domain" description="Gfo/Idh/MocA-like oxidoreductase N-terminal" evidence="1">
    <location>
        <begin position="2"/>
        <end position="115"/>
    </location>
</feature>